<keyword evidence="5 10" id="KW-0418">Kinase</keyword>
<evidence type="ECO:0000256" key="8">
    <source>
        <dbReference type="ARBA" id="ARBA00023264"/>
    </source>
</evidence>
<dbReference type="Pfam" id="PF00781">
    <property type="entry name" value="DAGK_cat"/>
    <property type="match status" value="1"/>
</dbReference>
<dbReference type="InterPro" id="IPR050187">
    <property type="entry name" value="Lipid_Phosphate_FormReg"/>
</dbReference>
<keyword evidence="4" id="KW-0547">Nucleotide-binding</keyword>
<dbReference type="EMBL" id="VULO01000017">
    <property type="protein sequence ID" value="MSS85396.1"/>
    <property type="molecule type" value="Genomic_DNA"/>
</dbReference>
<dbReference type="PROSITE" id="PS50146">
    <property type="entry name" value="DAGK"/>
    <property type="match status" value="1"/>
</dbReference>
<evidence type="ECO:0000256" key="2">
    <source>
        <dbReference type="ARBA" id="ARBA00005983"/>
    </source>
</evidence>
<keyword evidence="8" id="KW-1208">Phospholipid metabolism</keyword>
<dbReference type="SMART" id="SM00046">
    <property type="entry name" value="DAGKc"/>
    <property type="match status" value="1"/>
</dbReference>
<evidence type="ECO:0000256" key="6">
    <source>
        <dbReference type="ARBA" id="ARBA00022840"/>
    </source>
</evidence>
<feature type="domain" description="DAGKc" evidence="9">
    <location>
        <begin position="1"/>
        <end position="133"/>
    </location>
</feature>
<keyword evidence="3" id="KW-0808">Transferase</keyword>
<dbReference type="InterPro" id="IPR045540">
    <property type="entry name" value="YegS/DAGK_C"/>
</dbReference>
<dbReference type="GO" id="GO:0008654">
    <property type="term" value="P:phospholipid biosynthetic process"/>
    <property type="evidence" value="ECO:0007669"/>
    <property type="project" value="UniProtKB-KW"/>
</dbReference>
<keyword evidence="6" id="KW-0067">ATP-binding</keyword>
<dbReference type="GO" id="GO:0005524">
    <property type="term" value="F:ATP binding"/>
    <property type="evidence" value="ECO:0007669"/>
    <property type="project" value="UniProtKB-KW"/>
</dbReference>
<organism evidence="10 11">
    <name type="scientific">Scrofimicrobium canadense</name>
    <dbReference type="NCBI Taxonomy" id="2652290"/>
    <lineage>
        <taxon>Bacteria</taxon>
        <taxon>Bacillati</taxon>
        <taxon>Actinomycetota</taxon>
        <taxon>Actinomycetes</taxon>
        <taxon>Actinomycetales</taxon>
        <taxon>Actinomycetaceae</taxon>
        <taxon>Scrofimicrobium</taxon>
    </lineage>
</organism>
<reference evidence="10 11" key="1">
    <citation type="submission" date="2019-08" db="EMBL/GenBank/DDBJ databases">
        <title>In-depth cultivation of the pig gut microbiome towards novel bacterial diversity and tailored functional studies.</title>
        <authorList>
            <person name="Wylensek D."/>
            <person name="Hitch T.C.A."/>
            <person name="Clavel T."/>
        </authorList>
    </citation>
    <scope>NUCLEOTIDE SEQUENCE [LARGE SCALE GENOMIC DNA]</scope>
    <source>
        <strain evidence="10 11">WB03_NA08</strain>
    </source>
</reference>
<keyword evidence="7" id="KW-0444">Lipid biosynthesis</keyword>
<dbReference type="SUPFAM" id="SSF111331">
    <property type="entry name" value="NAD kinase/diacylglycerol kinase-like"/>
    <property type="match status" value="1"/>
</dbReference>
<dbReference type="Gene3D" id="2.60.200.40">
    <property type="match status" value="1"/>
</dbReference>
<protein>
    <submittedName>
        <fullName evidence="10">Diacylglycerol kinase</fullName>
    </submittedName>
</protein>
<dbReference type="RefSeq" id="WP_154546643.1">
    <property type="nucleotide sequence ID" value="NZ_VULO01000017.1"/>
</dbReference>
<dbReference type="InterPro" id="IPR016064">
    <property type="entry name" value="NAD/diacylglycerol_kinase_sf"/>
</dbReference>
<dbReference type="PANTHER" id="PTHR12358:SF106">
    <property type="entry name" value="LIPID KINASE YEGS"/>
    <property type="match status" value="1"/>
</dbReference>
<evidence type="ECO:0000259" key="9">
    <source>
        <dbReference type="PROSITE" id="PS50146"/>
    </source>
</evidence>
<evidence type="ECO:0000313" key="11">
    <source>
        <dbReference type="Proteomes" id="UP000470875"/>
    </source>
</evidence>
<evidence type="ECO:0000313" key="10">
    <source>
        <dbReference type="EMBL" id="MSS85396.1"/>
    </source>
</evidence>
<dbReference type="GO" id="GO:0016301">
    <property type="term" value="F:kinase activity"/>
    <property type="evidence" value="ECO:0007669"/>
    <property type="project" value="UniProtKB-KW"/>
</dbReference>
<dbReference type="InterPro" id="IPR017438">
    <property type="entry name" value="ATP-NAD_kinase_N"/>
</dbReference>
<keyword evidence="7" id="KW-0443">Lipid metabolism</keyword>
<dbReference type="InterPro" id="IPR001206">
    <property type="entry name" value="Diacylglycerol_kinase_cat_dom"/>
</dbReference>
<comment type="cofactor">
    <cofactor evidence="1">
        <name>Mg(2+)</name>
        <dbReference type="ChEBI" id="CHEBI:18420"/>
    </cofactor>
</comment>
<evidence type="ECO:0000256" key="3">
    <source>
        <dbReference type="ARBA" id="ARBA00022679"/>
    </source>
</evidence>
<evidence type="ECO:0000256" key="7">
    <source>
        <dbReference type="ARBA" id="ARBA00023209"/>
    </source>
</evidence>
<gene>
    <name evidence="10" type="ORF">FYJ24_11710</name>
</gene>
<evidence type="ECO:0000256" key="5">
    <source>
        <dbReference type="ARBA" id="ARBA00022777"/>
    </source>
</evidence>
<sequence>MTKKIAVVFNPSKVDTQEIHSAVSQAARTLPGTPEVVWFETSVEDEGQGVTQQALDAKADLVLAAGGDGTVRAVTEAMTHAVGDTTLGIIPLGTGNLLARNLGIPLNDISAAFLVAAQGTPTAMDVGELTYRTPEGEKTSVFTVMCGFGLDAQIMDNVDEDAKEKVGWLAYLGAAQDALSGNDQANVKLSVDDGPDEATSGHTMLIGNCGQLQGGVAVLPDADPFDGKLDLLLISGGSVGAWADTAKTMLWDKGIKRVFTDDDGEIEDVEGNHTRVLQIDKVRVGFDSPQVIELDGDPLTDVSDFTASVIPGGVHVSK</sequence>
<name>A0A6N7WAZ9_9ACTO</name>
<evidence type="ECO:0000256" key="4">
    <source>
        <dbReference type="ARBA" id="ARBA00022741"/>
    </source>
</evidence>
<accession>A0A6N7WAZ9</accession>
<evidence type="ECO:0000256" key="1">
    <source>
        <dbReference type="ARBA" id="ARBA00001946"/>
    </source>
</evidence>
<dbReference type="Pfam" id="PF19279">
    <property type="entry name" value="YegS_C"/>
    <property type="match status" value="1"/>
</dbReference>
<comment type="caution">
    <text evidence="10">The sequence shown here is derived from an EMBL/GenBank/DDBJ whole genome shotgun (WGS) entry which is preliminary data.</text>
</comment>
<proteinExistence type="inferred from homology"/>
<dbReference type="Gene3D" id="3.40.50.10330">
    <property type="entry name" value="Probable inorganic polyphosphate/atp-NAD kinase, domain 1"/>
    <property type="match status" value="1"/>
</dbReference>
<keyword evidence="11" id="KW-1185">Reference proteome</keyword>
<dbReference type="AlphaFoldDB" id="A0A6N7WAZ9"/>
<dbReference type="Proteomes" id="UP000470875">
    <property type="component" value="Unassembled WGS sequence"/>
</dbReference>
<dbReference type="GO" id="GO:0005886">
    <property type="term" value="C:plasma membrane"/>
    <property type="evidence" value="ECO:0007669"/>
    <property type="project" value="TreeGrafter"/>
</dbReference>
<keyword evidence="7" id="KW-0594">Phospholipid biosynthesis</keyword>
<dbReference type="PANTHER" id="PTHR12358">
    <property type="entry name" value="SPHINGOSINE KINASE"/>
    <property type="match status" value="1"/>
</dbReference>
<comment type="similarity">
    <text evidence="2">Belongs to the diacylglycerol/lipid kinase family.</text>
</comment>